<dbReference type="Gramene" id="RZC49959">
    <property type="protein sequence ID" value="RZC49959"/>
    <property type="gene ID" value="C5167_018380"/>
</dbReference>
<organism evidence="1 2">
    <name type="scientific">Papaver somniferum</name>
    <name type="common">Opium poppy</name>
    <dbReference type="NCBI Taxonomy" id="3469"/>
    <lineage>
        <taxon>Eukaryota</taxon>
        <taxon>Viridiplantae</taxon>
        <taxon>Streptophyta</taxon>
        <taxon>Embryophyta</taxon>
        <taxon>Tracheophyta</taxon>
        <taxon>Spermatophyta</taxon>
        <taxon>Magnoliopsida</taxon>
        <taxon>Ranunculales</taxon>
        <taxon>Papaveraceae</taxon>
        <taxon>Papaveroideae</taxon>
        <taxon>Papaver</taxon>
    </lineage>
</organism>
<dbReference type="AlphaFoldDB" id="A0A4Y7IR47"/>
<sequence>MQEEKGGIQYVQDELRYHLLGNNEKRKAQNIVLTSALCMDALNGCFDCVQLILYIMQALRIIPLQVVVGGGGAGGGLRRRICYAGDGIGSCGATGGGNGGGVVDIGGGWRWWLLVVVGFVLRGDGGGFMNIWWWWVVDDVTISCWLVVAVVCEMVDDIGGGP</sequence>
<dbReference type="Proteomes" id="UP000316621">
    <property type="component" value="Chromosome 2"/>
</dbReference>
<keyword evidence="2" id="KW-1185">Reference proteome</keyword>
<evidence type="ECO:0000313" key="1">
    <source>
        <dbReference type="EMBL" id="RZC49959.1"/>
    </source>
</evidence>
<reference evidence="1 2" key="1">
    <citation type="journal article" date="2018" name="Science">
        <title>The opium poppy genome and morphinan production.</title>
        <authorList>
            <person name="Guo L."/>
            <person name="Winzer T."/>
            <person name="Yang X."/>
            <person name="Li Y."/>
            <person name="Ning Z."/>
            <person name="He Z."/>
            <person name="Teodor R."/>
            <person name="Lu Y."/>
            <person name="Bowser T.A."/>
            <person name="Graham I.A."/>
            <person name="Ye K."/>
        </authorList>
    </citation>
    <scope>NUCLEOTIDE SEQUENCE [LARGE SCALE GENOMIC DNA]</scope>
    <source>
        <strain evidence="2">cv. HN1</strain>
        <tissue evidence="1">Leaves</tissue>
    </source>
</reference>
<evidence type="ECO:0000313" key="2">
    <source>
        <dbReference type="Proteomes" id="UP000316621"/>
    </source>
</evidence>
<dbReference type="EMBL" id="CM010716">
    <property type="protein sequence ID" value="RZC49959.1"/>
    <property type="molecule type" value="Genomic_DNA"/>
</dbReference>
<accession>A0A4Y7IR47</accession>
<protein>
    <submittedName>
        <fullName evidence="1">Uncharacterized protein</fullName>
    </submittedName>
</protein>
<gene>
    <name evidence="1" type="ORF">C5167_018380</name>
</gene>
<proteinExistence type="predicted"/>
<name>A0A4Y7IR47_PAPSO</name>